<protein>
    <submittedName>
        <fullName evidence="1">Uncharacterized protein</fullName>
    </submittedName>
</protein>
<feature type="non-terminal residue" evidence="1">
    <location>
        <position position="1"/>
    </location>
</feature>
<reference evidence="1" key="1">
    <citation type="journal article" date="2014" name="Front. Microbiol.">
        <title>High frequency of phylogenetically diverse reductive dehalogenase-homologous genes in deep subseafloor sedimentary metagenomes.</title>
        <authorList>
            <person name="Kawai M."/>
            <person name="Futagami T."/>
            <person name="Toyoda A."/>
            <person name="Takaki Y."/>
            <person name="Nishi S."/>
            <person name="Hori S."/>
            <person name="Arai W."/>
            <person name="Tsubouchi T."/>
            <person name="Morono Y."/>
            <person name="Uchiyama I."/>
            <person name="Ito T."/>
            <person name="Fujiyama A."/>
            <person name="Inagaki F."/>
            <person name="Takami H."/>
        </authorList>
    </citation>
    <scope>NUCLEOTIDE SEQUENCE</scope>
    <source>
        <strain evidence="1">Expedition CK06-06</strain>
    </source>
</reference>
<comment type="caution">
    <text evidence="1">The sequence shown here is derived from an EMBL/GenBank/DDBJ whole genome shotgun (WGS) entry which is preliminary data.</text>
</comment>
<name>X0XD08_9ZZZZ</name>
<dbReference type="EMBL" id="BARS01033167">
    <property type="protein sequence ID" value="GAG22851.1"/>
    <property type="molecule type" value="Genomic_DNA"/>
</dbReference>
<sequence length="260" mass="30842">IREVESAWKSKDKLIRDSFLKLCREVNPNHDLSLKYFIEGTKQESIDARYGLYDVTEVQAVKKMLDAFINDSSFLDQFIHGESIFKDKDETLVENIKAAWNSDIEGKLRLIVQKAFESRNWYQAEDSQFIKNITLLLKSKNEYYLFNLISQIAESNDLRKNLFSFRNLFSALLEKEQVGEFINQLSQFENGKQVALWTLQQIKFSKHPDSEEIYEGGRNYFLSEYKEAEGNWKKQDNKPSEEERLYTKFQFKLEPEEEKY</sequence>
<evidence type="ECO:0000313" key="1">
    <source>
        <dbReference type="EMBL" id="GAG22851.1"/>
    </source>
</evidence>
<proteinExistence type="predicted"/>
<accession>X0XD08</accession>
<feature type="non-terminal residue" evidence="1">
    <location>
        <position position="260"/>
    </location>
</feature>
<gene>
    <name evidence="1" type="ORF">S01H1_51402</name>
</gene>
<organism evidence="1">
    <name type="scientific">marine sediment metagenome</name>
    <dbReference type="NCBI Taxonomy" id="412755"/>
    <lineage>
        <taxon>unclassified sequences</taxon>
        <taxon>metagenomes</taxon>
        <taxon>ecological metagenomes</taxon>
    </lineage>
</organism>
<dbReference type="AlphaFoldDB" id="X0XD08"/>